<accession>A0A450XB21</accession>
<dbReference type="EMBL" id="CAADFN010000354">
    <property type="protein sequence ID" value="VFK26527.1"/>
    <property type="molecule type" value="Genomic_DNA"/>
</dbReference>
<reference evidence="1" key="1">
    <citation type="submission" date="2019-02" db="EMBL/GenBank/DDBJ databases">
        <authorList>
            <person name="Gruber-Vodicka R. H."/>
            <person name="Seah K. B. B."/>
        </authorList>
    </citation>
    <scope>NUCLEOTIDE SEQUENCE</scope>
    <source>
        <strain evidence="1">BECK_BY7</strain>
    </source>
</reference>
<name>A0A450XB21_9GAMM</name>
<evidence type="ECO:0000313" key="1">
    <source>
        <dbReference type="EMBL" id="VFK26527.1"/>
    </source>
</evidence>
<dbReference type="AlphaFoldDB" id="A0A450XB21"/>
<sequence>MGVWCRIMACALMFMPRIYITTEQKCRFGSAMGLYSRNGDSLIVMSHYLTEGVRYLAEEVNV</sequence>
<protein>
    <submittedName>
        <fullName evidence="1">Uncharacterized protein</fullName>
    </submittedName>
</protein>
<proteinExistence type="predicted"/>
<gene>
    <name evidence="1" type="ORF">BECKLFY1418C_GA0070996_13541</name>
</gene>
<organism evidence="1">
    <name type="scientific">Candidatus Kentrum sp. LFY</name>
    <dbReference type="NCBI Taxonomy" id="2126342"/>
    <lineage>
        <taxon>Bacteria</taxon>
        <taxon>Pseudomonadati</taxon>
        <taxon>Pseudomonadota</taxon>
        <taxon>Gammaproteobacteria</taxon>
        <taxon>Candidatus Kentrum</taxon>
    </lineage>
</organism>